<dbReference type="RefSeq" id="WP_105516286.1">
    <property type="nucleotide sequence ID" value="NZ_PVEP01000012.1"/>
</dbReference>
<dbReference type="OrthoDB" id="9806017at2"/>
<dbReference type="InterPro" id="IPR001109">
    <property type="entry name" value="Hydrogenase_HupF/HypC"/>
</dbReference>
<dbReference type="GO" id="GO:0051604">
    <property type="term" value="P:protein maturation"/>
    <property type="evidence" value="ECO:0007669"/>
    <property type="project" value="TreeGrafter"/>
</dbReference>
<organism evidence="2 3">
    <name type="scientific">Albidovulum denitrificans</name>
    <dbReference type="NCBI Taxonomy" id="404881"/>
    <lineage>
        <taxon>Bacteria</taxon>
        <taxon>Pseudomonadati</taxon>
        <taxon>Pseudomonadota</taxon>
        <taxon>Alphaproteobacteria</taxon>
        <taxon>Rhodobacterales</taxon>
        <taxon>Paracoccaceae</taxon>
        <taxon>Albidovulum</taxon>
    </lineage>
</organism>
<dbReference type="Pfam" id="PF01455">
    <property type="entry name" value="HupF_HypC"/>
    <property type="match status" value="1"/>
</dbReference>
<dbReference type="PANTHER" id="PTHR35177">
    <property type="entry name" value="HYDROGENASE MATURATION FACTOR HYBG"/>
    <property type="match status" value="1"/>
</dbReference>
<reference evidence="2 3" key="1">
    <citation type="submission" date="2018-02" db="EMBL/GenBank/DDBJ databases">
        <title>Genomic Encyclopedia of Archaeal and Bacterial Type Strains, Phase II (KMG-II): from individual species to whole genera.</title>
        <authorList>
            <person name="Goeker M."/>
        </authorList>
    </citation>
    <scope>NUCLEOTIDE SEQUENCE [LARGE SCALE GENOMIC DNA]</scope>
    <source>
        <strain evidence="2 3">DSM 18921</strain>
    </source>
</reference>
<dbReference type="PANTHER" id="PTHR35177:SF2">
    <property type="entry name" value="HYDROGENASE MATURATION FACTOR HYBG"/>
    <property type="match status" value="1"/>
</dbReference>
<dbReference type="Proteomes" id="UP000238338">
    <property type="component" value="Unassembled WGS sequence"/>
</dbReference>
<evidence type="ECO:0000313" key="2">
    <source>
        <dbReference type="EMBL" id="PQV53729.1"/>
    </source>
</evidence>
<gene>
    <name evidence="2" type="ORF">LX70_03736</name>
</gene>
<dbReference type="SUPFAM" id="SSF159127">
    <property type="entry name" value="HupF/HypC-like"/>
    <property type="match status" value="1"/>
</dbReference>
<name>A0A2S8RYW9_9RHOB</name>
<comment type="similarity">
    <text evidence="1">Belongs to the HupF/HypC family.</text>
</comment>
<sequence length="106" mass="10952">MCIGIPMRLTGVTGIVGHALNGDRPETVDLSLVPEARAGDWVLNFLGTAHAILPEDEAQKIRAALDGLSAIMRGEGPGAAFADLEGREPSLPAHLQAARDAGQSTG</sequence>
<dbReference type="AlphaFoldDB" id="A0A2S8RYW9"/>
<dbReference type="InterPro" id="IPR019812">
    <property type="entry name" value="Hydgase_assmbl_chp_CS"/>
</dbReference>
<evidence type="ECO:0000313" key="3">
    <source>
        <dbReference type="Proteomes" id="UP000238338"/>
    </source>
</evidence>
<dbReference type="PRINTS" id="PR00445">
    <property type="entry name" value="HUPFHYPC"/>
</dbReference>
<dbReference type="NCBIfam" id="TIGR00074">
    <property type="entry name" value="hypC_hupF"/>
    <property type="match status" value="1"/>
</dbReference>
<proteinExistence type="inferred from homology"/>
<dbReference type="PROSITE" id="PS01097">
    <property type="entry name" value="HUPF_HYPC"/>
    <property type="match status" value="1"/>
</dbReference>
<accession>A0A2S8RYW9</accession>
<dbReference type="EMBL" id="PVEP01000012">
    <property type="protein sequence ID" value="PQV53729.1"/>
    <property type="molecule type" value="Genomic_DNA"/>
</dbReference>
<keyword evidence="3" id="KW-1185">Reference proteome</keyword>
<comment type="caution">
    <text evidence="2">The sequence shown here is derived from an EMBL/GenBank/DDBJ whole genome shotgun (WGS) entry which is preliminary data.</text>
</comment>
<dbReference type="GO" id="GO:1902670">
    <property type="term" value="F:carbon dioxide binding"/>
    <property type="evidence" value="ECO:0007669"/>
    <property type="project" value="TreeGrafter"/>
</dbReference>
<protein>
    <submittedName>
        <fullName evidence="2">Hydrogenase expression/formation protein HypC</fullName>
    </submittedName>
</protein>
<dbReference type="Gene3D" id="2.30.30.140">
    <property type="match status" value="1"/>
</dbReference>
<dbReference type="GO" id="GO:0005506">
    <property type="term" value="F:iron ion binding"/>
    <property type="evidence" value="ECO:0007669"/>
    <property type="project" value="TreeGrafter"/>
</dbReference>
<evidence type="ECO:0000256" key="1">
    <source>
        <dbReference type="ARBA" id="ARBA00006018"/>
    </source>
</evidence>